<dbReference type="EMBL" id="JAEUBG010004331">
    <property type="protein sequence ID" value="KAH3681679.1"/>
    <property type="molecule type" value="Genomic_DNA"/>
</dbReference>
<reference evidence="2" key="1">
    <citation type="journal article" date="2021" name="Open Biol.">
        <title>Shared evolutionary footprints suggest mitochondrial oxidative damage underlies multiple complex I losses in fungi.</title>
        <authorList>
            <person name="Schikora-Tamarit M.A."/>
            <person name="Marcet-Houben M."/>
            <person name="Nosek J."/>
            <person name="Gabaldon T."/>
        </authorList>
    </citation>
    <scope>NUCLEOTIDE SEQUENCE</scope>
    <source>
        <strain evidence="2">CBS2887</strain>
    </source>
</reference>
<feature type="compositionally biased region" description="Low complexity" evidence="1">
    <location>
        <begin position="54"/>
        <end position="72"/>
    </location>
</feature>
<name>A0A9P8TK13_WICPI</name>
<dbReference type="Proteomes" id="UP000774326">
    <property type="component" value="Unassembled WGS sequence"/>
</dbReference>
<gene>
    <name evidence="2" type="ORF">WICPIJ_007367</name>
</gene>
<accession>A0A9P8TK13</accession>
<feature type="compositionally biased region" description="Polar residues" evidence="1">
    <location>
        <begin position="29"/>
        <end position="53"/>
    </location>
</feature>
<feature type="region of interest" description="Disordered" evidence="1">
    <location>
        <begin position="29"/>
        <end position="95"/>
    </location>
</feature>
<sequence>MLASLETSSSLQHHFGPTRLSASSYIKASNLPSSHANPTAKKSNSTLLLDDQQSTLSPTHNSSSSSTATISSNGQVVSSEIHIGGRKSQLAVAQS</sequence>
<dbReference type="AlphaFoldDB" id="A0A9P8TK13"/>
<evidence type="ECO:0000313" key="2">
    <source>
        <dbReference type="EMBL" id="KAH3681679.1"/>
    </source>
</evidence>
<comment type="caution">
    <text evidence="2">The sequence shown here is derived from an EMBL/GenBank/DDBJ whole genome shotgun (WGS) entry which is preliminary data.</text>
</comment>
<reference evidence="2" key="2">
    <citation type="submission" date="2021-01" db="EMBL/GenBank/DDBJ databases">
        <authorList>
            <person name="Schikora-Tamarit M.A."/>
        </authorList>
    </citation>
    <scope>NUCLEOTIDE SEQUENCE</scope>
    <source>
        <strain evidence="2">CBS2887</strain>
    </source>
</reference>
<evidence type="ECO:0000256" key="1">
    <source>
        <dbReference type="SAM" id="MobiDB-lite"/>
    </source>
</evidence>
<protein>
    <submittedName>
        <fullName evidence="2">Uncharacterized protein</fullName>
    </submittedName>
</protein>
<keyword evidence="3" id="KW-1185">Reference proteome</keyword>
<feature type="non-terminal residue" evidence="2">
    <location>
        <position position="95"/>
    </location>
</feature>
<evidence type="ECO:0000313" key="3">
    <source>
        <dbReference type="Proteomes" id="UP000774326"/>
    </source>
</evidence>
<organism evidence="2 3">
    <name type="scientific">Wickerhamomyces pijperi</name>
    <name type="common">Yeast</name>
    <name type="synonym">Pichia pijperi</name>
    <dbReference type="NCBI Taxonomy" id="599730"/>
    <lineage>
        <taxon>Eukaryota</taxon>
        <taxon>Fungi</taxon>
        <taxon>Dikarya</taxon>
        <taxon>Ascomycota</taxon>
        <taxon>Saccharomycotina</taxon>
        <taxon>Saccharomycetes</taxon>
        <taxon>Phaffomycetales</taxon>
        <taxon>Wickerhamomycetaceae</taxon>
        <taxon>Wickerhamomyces</taxon>
    </lineage>
</organism>
<proteinExistence type="predicted"/>